<feature type="active site" description="Proton acceptor" evidence="13">
    <location>
        <position position="178"/>
    </location>
</feature>
<dbReference type="FunFam" id="1.10.1040.10:FF:000002">
    <property type="entry name" value="6-phosphogluconate dehydrogenase, decarboxylating"/>
    <property type="match status" value="1"/>
</dbReference>
<comment type="similarity">
    <text evidence="3 12 16">Belongs to the 6-phosphogluconate dehydrogenase family.</text>
</comment>
<dbReference type="PROSITE" id="PS00461">
    <property type="entry name" value="6PGD"/>
    <property type="match status" value="1"/>
</dbReference>
<feature type="binding site" description="in other chain" evidence="14">
    <location>
        <begin position="181"/>
        <end position="182"/>
    </location>
    <ligand>
        <name>substrate</name>
        <note>ligand shared between dimeric partners</note>
    </ligand>
</feature>
<evidence type="ECO:0000256" key="13">
    <source>
        <dbReference type="PIRSR" id="PIRSR000109-1"/>
    </source>
</evidence>
<accession>A0ABD0Z735</accession>
<evidence type="ECO:0000313" key="19">
    <source>
        <dbReference type="Proteomes" id="UP001558652"/>
    </source>
</evidence>
<keyword evidence="8 12" id="KW-0560">Oxidoreductase</keyword>
<feature type="active site" description="Proton donor" evidence="13">
    <location>
        <position position="185"/>
    </location>
</feature>
<feature type="binding site" description="in other chain" evidence="14">
    <location>
        <position position="96"/>
    </location>
    <ligand>
        <name>substrate</name>
        <note>ligand shared between dimeric partners</note>
    </ligand>
</feature>
<keyword evidence="7 12" id="KW-0521">NADP</keyword>
<evidence type="ECO:0000256" key="2">
    <source>
        <dbReference type="ARBA" id="ARBA00004874"/>
    </source>
</evidence>
<dbReference type="Proteomes" id="UP001558652">
    <property type="component" value="Unassembled WGS sequence"/>
</dbReference>
<evidence type="ECO:0000256" key="9">
    <source>
        <dbReference type="ARBA" id="ARBA00023064"/>
    </source>
</evidence>
<dbReference type="InterPro" id="IPR006184">
    <property type="entry name" value="6PGdom_BS"/>
</dbReference>
<evidence type="ECO:0000259" key="17">
    <source>
        <dbReference type="SMART" id="SM01350"/>
    </source>
</evidence>
<feature type="binding site" evidence="15">
    <location>
        <position position="96"/>
    </location>
    <ligand>
        <name>NADP(+)</name>
        <dbReference type="ChEBI" id="CHEBI:58349"/>
    </ligand>
</feature>
<evidence type="ECO:0000256" key="15">
    <source>
        <dbReference type="PIRSR" id="PIRSR000109-3"/>
    </source>
</evidence>
<feature type="domain" description="6-phosphogluconate dehydrogenase C-terminal" evidence="17">
    <location>
        <begin position="174"/>
        <end position="464"/>
    </location>
</feature>
<dbReference type="SUPFAM" id="SSF51735">
    <property type="entry name" value="NAD(P)-binding Rossmann-fold domains"/>
    <property type="match status" value="1"/>
</dbReference>
<evidence type="ECO:0000256" key="3">
    <source>
        <dbReference type="ARBA" id="ARBA00008419"/>
    </source>
</evidence>
<dbReference type="InterPro" id="IPR006183">
    <property type="entry name" value="Pgluconate_DH"/>
</dbReference>
<keyword evidence="9 16" id="KW-0311">Gluconate utilization</keyword>
<comment type="caution">
    <text evidence="18">The sequence shown here is derived from an EMBL/GenBank/DDBJ whole genome shotgun (WGS) entry which is preliminary data.</text>
</comment>
<protein>
    <recommendedName>
        <fullName evidence="6 12">6-phosphogluconate dehydrogenase, decarboxylating</fullName>
        <ecNumber evidence="5 12">1.1.1.44</ecNumber>
    </recommendedName>
</protein>
<evidence type="ECO:0000256" key="14">
    <source>
        <dbReference type="PIRSR" id="PIRSR000109-2"/>
    </source>
</evidence>
<dbReference type="GO" id="GO:0019521">
    <property type="term" value="P:D-gluconate metabolic process"/>
    <property type="evidence" value="ECO:0007669"/>
    <property type="project" value="UniProtKB-KW"/>
</dbReference>
<evidence type="ECO:0000256" key="5">
    <source>
        <dbReference type="ARBA" id="ARBA00013011"/>
    </source>
</evidence>
<comment type="function">
    <text evidence="1 12">Catalyzes the oxidative decarboxylation of 6-phosphogluconate to ribulose 5-phosphate and CO(2), with concomitant reduction of NADP to NADPH.</text>
</comment>
<gene>
    <name evidence="18" type="ORF">AAG570_000299</name>
</gene>
<dbReference type="InterPro" id="IPR008927">
    <property type="entry name" value="6-PGluconate_DH-like_C_sf"/>
</dbReference>
<dbReference type="EC" id="1.1.1.44" evidence="5 12"/>
<proteinExistence type="inferred from homology"/>
<evidence type="ECO:0000313" key="18">
    <source>
        <dbReference type="EMBL" id="KAL1140367.1"/>
    </source>
</evidence>
<feature type="binding site" evidence="14">
    <location>
        <position position="447"/>
    </location>
    <ligand>
        <name>substrate</name>
        <note>ligand shared between dimeric partners</note>
    </ligand>
</feature>
<dbReference type="GO" id="GO:0004616">
    <property type="term" value="F:phosphogluconate dehydrogenase (decarboxylating) activity"/>
    <property type="evidence" value="ECO:0007669"/>
    <property type="project" value="UniProtKB-EC"/>
</dbReference>
<comment type="catalytic activity">
    <reaction evidence="11 12 16">
        <text>6-phospho-D-gluconate + NADP(+) = D-ribulose 5-phosphate + CO2 + NADPH</text>
        <dbReference type="Rhea" id="RHEA:10116"/>
        <dbReference type="ChEBI" id="CHEBI:16526"/>
        <dbReference type="ChEBI" id="CHEBI:57783"/>
        <dbReference type="ChEBI" id="CHEBI:58121"/>
        <dbReference type="ChEBI" id="CHEBI:58349"/>
        <dbReference type="ChEBI" id="CHEBI:58759"/>
        <dbReference type="EC" id="1.1.1.44"/>
    </reaction>
</comment>
<feature type="binding site" description="in other chain" evidence="14">
    <location>
        <begin position="123"/>
        <end position="125"/>
    </location>
    <ligand>
        <name>substrate</name>
        <note>ligand shared between dimeric partners</note>
    </ligand>
</feature>
<evidence type="ECO:0000256" key="6">
    <source>
        <dbReference type="ARBA" id="ARBA00018193"/>
    </source>
</evidence>
<dbReference type="NCBIfam" id="TIGR00873">
    <property type="entry name" value="gnd"/>
    <property type="match status" value="1"/>
</dbReference>
<dbReference type="InterPro" id="IPR036291">
    <property type="entry name" value="NAD(P)-bd_dom_sf"/>
</dbReference>
<feature type="binding site" evidence="15">
    <location>
        <begin position="26"/>
        <end position="28"/>
    </location>
    <ligand>
        <name>NADP(+)</name>
        <dbReference type="ChEBI" id="CHEBI:58349"/>
    </ligand>
</feature>
<dbReference type="Gene3D" id="3.40.50.720">
    <property type="entry name" value="NAD(P)-binding Rossmann-like Domain"/>
    <property type="match status" value="1"/>
</dbReference>
<dbReference type="InterPro" id="IPR006113">
    <property type="entry name" value="6PGDH_Gnd/GntZ"/>
</dbReference>
<evidence type="ECO:0000256" key="10">
    <source>
        <dbReference type="ARBA" id="ARBA00023126"/>
    </source>
</evidence>
<keyword evidence="10 12" id="KW-0570">Pentose shunt</keyword>
<dbReference type="SUPFAM" id="SSF48179">
    <property type="entry name" value="6-phosphogluconate dehydrogenase C-terminal domain-like"/>
    <property type="match status" value="1"/>
</dbReference>
<comment type="subunit">
    <text evidence="4 12">Homodimer.</text>
</comment>
<feature type="binding site" evidence="15">
    <location>
        <begin position="3"/>
        <end position="8"/>
    </location>
    <ligand>
        <name>NADP(+)</name>
        <dbReference type="ChEBI" id="CHEBI:58349"/>
    </ligand>
</feature>
<name>A0ABD0Z735_9HEMI</name>
<evidence type="ECO:0000256" key="16">
    <source>
        <dbReference type="RuleBase" id="RU000485"/>
    </source>
</evidence>
<dbReference type="Pfam" id="PF00393">
    <property type="entry name" value="6PGD"/>
    <property type="match status" value="1"/>
</dbReference>
<dbReference type="AlphaFoldDB" id="A0ABD0Z735"/>
<evidence type="ECO:0000256" key="12">
    <source>
        <dbReference type="PIRNR" id="PIRNR000109"/>
    </source>
</evidence>
<feature type="binding site" description="in other chain" evidence="14">
    <location>
        <position position="282"/>
    </location>
    <ligand>
        <name>substrate</name>
        <note>ligand shared between dimeric partners</note>
    </ligand>
</feature>
<evidence type="ECO:0000256" key="7">
    <source>
        <dbReference type="ARBA" id="ARBA00022857"/>
    </source>
</evidence>
<dbReference type="PANTHER" id="PTHR11811">
    <property type="entry name" value="6-PHOSPHOGLUCONATE DEHYDROGENASE"/>
    <property type="match status" value="1"/>
</dbReference>
<comment type="pathway">
    <text evidence="2 12 16">Carbohydrate degradation; pentose phosphate pathway; D-ribulose 5-phosphate from D-glucose 6-phosphate (oxidative stage): step 3/3.</text>
</comment>
<evidence type="ECO:0000256" key="11">
    <source>
        <dbReference type="ARBA" id="ARBA00048640"/>
    </source>
</evidence>
<sequence>MIGLAVMGQNLILNMNDHGFTVCAYNRTTEKVESFLKNEAKGTKVIGAYSLEEMVSKLKKPRRIMMLVKAGSAVDDFMNKLLPLLDSGDIIIDGGNSEYTDTTRRVKEAEVKRGVLFVGCGVSGGEDGARHGPSLMPGGHPSAWPHVKNIFQSISAKAESGEPCCDWVGEGGAGHFVKMVHNGIEYGDMQLICEAYHLMKTALAMDNAQISKVFDDWNKGELDSFLVEITRDILKFKDSDGTYLVDKIRDSAGQKGTGKWTAISALEYGIPVTLIGESVFARCLSSLINERAIASNNLSGPACSTYKGEKDTFVTYIKQALYASKIVSYTQGFMLMRQAAKEFGWKLNYGGIALMWRGGCIIRSRFLGDIKKAFEREPELSNLLLDEFFKKAVSGCQEGWRQVVAHSALLGIPTPAFSSALAFYDGYRSRRLPHNLLQAQRDFFGAHTYELLSQPGKFVHTNWTGHGGNVSASTYQA</sequence>
<dbReference type="InterPro" id="IPR006115">
    <property type="entry name" value="6PGDH_NADP-bd"/>
</dbReference>
<dbReference type="PIRSF" id="PIRSF000109">
    <property type="entry name" value="6PGD"/>
    <property type="match status" value="1"/>
</dbReference>
<feature type="binding site" evidence="15">
    <location>
        <begin position="68"/>
        <end position="70"/>
    </location>
    <ligand>
        <name>NADP(+)</name>
        <dbReference type="ChEBI" id="CHEBI:58349"/>
    </ligand>
</feature>
<evidence type="ECO:0000256" key="1">
    <source>
        <dbReference type="ARBA" id="ARBA00002526"/>
    </source>
</evidence>
<dbReference type="NCBIfam" id="NF006765">
    <property type="entry name" value="PRK09287.1"/>
    <property type="match status" value="1"/>
</dbReference>
<dbReference type="Pfam" id="PF03446">
    <property type="entry name" value="NAD_binding_2"/>
    <property type="match status" value="1"/>
</dbReference>
<dbReference type="InterPro" id="IPR006114">
    <property type="entry name" value="6PGDH_C"/>
</dbReference>
<dbReference type="InterPro" id="IPR013328">
    <property type="entry name" value="6PGD_dom2"/>
</dbReference>
<feature type="binding site" description="in other chain" evidence="14">
    <location>
        <position position="255"/>
    </location>
    <ligand>
        <name>substrate</name>
        <note>ligand shared between dimeric partners</note>
    </ligand>
</feature>
<dbReference type="PRINTS" id="PR00076">
    <property type="entry name" value="6PGDHDRGNASE"/>
</dbReference>
<dbReference type="EMBL" id="JBFDAA010000001">
    <property type="protein sequence ID" value="KAL1140367.1"/>
    <property type="molecule type" value="Genomic_DNA"/>
</dbReference>
<reference evidence="18 19" key="1">
    <citation type="submission" date="2024-07" db="EMBL/GenBank/DDBJ databases">
        <title>Chromosome-level genome assembly of the water stick insect Ranatra chinensis (Heteroptera: Nepidae).</title>
        <authorList>
            <person name="Liu X."/>
        </authorList>
    </citation>
    <scope>NUCLEOTIDE SEQUENCE [LARGE SCALE GENOMIC DNA]</scope>
    <source>
        <strain evidence="18">Cailab_2021Rc</strain>
        <tissue evidence="18">Muscle</tissue>
    </source>
</reference>
<dbReference type="Gene3D" id="1.20.5.320">
    <property type="entry name" value="6-Phosphogluconate Dehydrogenase, domain 3"/>
    <property type="match status" value="1"/>
</dbReference>
<feature type="binding site" description="in other chain" evidence="14">
    <location>
        <position position="186"/>
    </location>
    <ligand>
        <name>substrate</name>
        <note>ligand shared between dimeric partners</note>
    </ligand>
</feature>
<dbReference type="SMART" id="SM01350">
    <property type="entry name" value="6PGD"/>
    <property type="match status" value="1"/>
</dbReference>
<dbReference type="Gene3D" id="1.10.1040.10">
    <property type="entry name" value="N-(1-d-carboxylethyl)-l-norvaline Dehydrogenase, domain 2"/>
    <property type="match status" value="1"/>
</dbReference>
<dbReference type="FunFam" id="1.20.5.320:FF:000002">
    <property type="entry name" value="6-phosphogluconate dehydrogenase, decarboxylating"/>
    <property type="match status" value="1"/>
</dbReference>
<dbReference type="GO" id="GO:0006098">
    <property type="term" value="P:pentose-phosphate shunt"/>
    <property type="evidence" value="ECO:0007669"/>
    <property type="project" value="UniProtKB-KW"/>
</dbReference>
<evidence type="ECO:0000256" key="4">
    <source>
        <dbReference type="ARBA" id="ARBA00011738"/>
    </source>
</evidence>
<organism evidence="18 19">
    <name type="scientific">Ranatra chinensis</name>
    <dbReference type="NCBI Taxonomy" id="642074"/>
    <lineage>
        <taxon>Eukaryota</taxon>
        <taxon>Metazoa</taxon>
        <taxon>Ecdysozoa</taxon>
        <taxon>Arthropoda</taxon>
        <taxon>Hexapoda</taxon>
        <taxon>Insecta</taxon>
        <taxon>Pterygota</taxon>
        <taxon>Neoptera</taxon>
        <taxon>Paraneoptera</taxon>
        <taxon>Hemiptera</taxon>
        <taxon>Heteroptera</taxon>
        <taxon>Panheteroptera</taxon>
        <taxon>Nepomorpha</taxon>
        <taxon>Nepidae</taxon>
        <taxon>Ranatrinae</taxon>
        <taxon>Ranatra</taxon>
    </lineage>
</organism>
<evidence type="ECO:0000256" key="8">
    <source>
        <dbReference type="ARBA" id="ARBA00023002"/>
    </source>
</evidence>
<keyword evidence="19" id="KW-1185">Reference proteome</keyword>
<feature type="binding site" evidence="14">
    <location>
        <position position="441"/>
    </location>
    <ligand>
        <name>substrate</name>
        <note>ligand shared between dimeric partners</note>
    </ligand>
</feature>
<dbReference type="FunFam" id="3.40.50.720:FF:000007">
    <property type="entry name" value="6-phosphogluconate dehydrogenase, decarboxylating"/>
    <property type="match status" value="1"/>
</dbReference>